<dbReference type="STRING" id="37625.SAMN05660420_02973"/>
<evidence type="ECO:0000256" key="5">
    <source>
        <dbReference type="ARBA" id="ARBA00022475"/>
    </source>
</evidence>
<evidence type="ECO:0000313" key="14">
    <source>
        <dbReference type="Proteomes" id="UP000199409"/>
    </source>
</evidence>
<keyword evidence="7 10" id="KW-0812">Transmembrane</keyword>
<feature type="transmembrane region" description="Helical" evidence="10">
    <location>
        <begin position="198"/>
        <end position="219"/>
    </location>
</feature>
<keyword evidence="9 10" id="KW-0472">Membrane</keyword>
<dbReference type="InterPro" id="IPR035906">
    <property type="entry name" value="MetI-like_sf"/>
</dbReference>
<feature type="domain" description="ABC transmembrane type-1" evidence="12">
    <location>
        <begin position="12"/>
        <end position="214"/>
    </location>
</feature>
<dbReference type="NCBIfam" id="NF006939">
    <property type="entry name" value="PRK09421.1"/>
    <property type="match status" value="1"/>
</dbReference>
<proteinExistence type="inferred from homology"/>
<gene>
    <name evidence="13" type="ORF">SAMN05660420_02973</name>
</gene>
<evidence type="ECO:0000256" key="4">
    <source>
        <dbReference type="ARBA" id="ARBA00022448"/>
    </source>
</evidence>
<evidence type="ECO:0000256" key="3">
    <source>
        <dbReference type="ARBA" id="ARBA00007069"/>
    </source>
</evidence>
<keyword evidence="14" id="KW-1185">Reference proteome</keyword>
<protein>
    <recommendedName>
        <fullName evidence="11">Molybdenum transport system permease</fullName>
    </recommendedName>
</protein>
<evidence type="ECO:0000256" key="1">
    <source>
        <dbReference type="ARBA" id="ARBA00002949"/>
    </source>
</evidence>
<keyword evidence="4 10" id="KW-0813">Transport</keyword>
<accession>A0A1H4DJ39</accession>
<evidence type="ECO:0000313" key="13">
    <source>
        <dbReference type="EMBL" id="SEA72440.1"/>
    </source>
</evidence>
<sequence length="231" mass="24759">MLNLSPTDVQAIWLSAKVATTATLITLPLGFAIAWVLAFSRIRWKPLLDGLINLPLVLPPVVIGYMLLLLLGRQGPLGELFKTLGIQIIFTWKGAVIACSVIGLPLMVRSIRLGMEQIDLQLIHASRTLGAGFFDTLFSLVLPLSIPSLVTGGTLCFARSLGEFGATIILAGNIPGLTQTIPLAIYDYTNTPGGESGALSLCLVSIVISYLVLIANDVIMRRSVYGLRKVS</sequence>
<dbReference type="Gene3D" id="1.10.3720.10">
    <property type="entry name" value="MetI-like"/>
    <property type="match status" value="1"/>
</dbReference>
<dbReference type="RefSeq" id="WP_092350241.1">
    <property type="nucleotide sequence ID" value="NZ_FNQN01000010.1"/>
</dbReference>
<comment type="similarity">
    <text evidence="3 11">Belongs to the binding-protein-dependent transport system permease family. CysTW subfamily.</text>
</comment>
<dbReference type="SUPFAM" id="SSF161098">
    <property type="entry name" value="MetI-like"/>
    <property type="match status" value="1"/>
</dbReference>
<reference evidence="13 14" key="1">
    <citation type="submission" date="2016-10" db="EMBL/GenBank/DDBJ databases">
        <authorList>
            <person name="de Groot N.N."/>
        </authorList>
    </citation>
    <scope>NUCLEOTIDE SEQUENCE [LARGE SCALE GENOMIC DNA]</scope>
    <source>
        <strain evidence="13 14">DSM 7343</strain>
    </source>
</reference>
<organism evidence="13 14">
    <name type="scientific">Desulfuromusa kysingii</name>
    <dbReference type="NCBI Taxonomy" id="37625"/>
    <lineage>
        <taxon>Bacteria</taxon>
        <taxon>Pseudomonadati</taxon>
        <taxon>Thermodesulfobacteriota</taxon>
        <taxon>Desulfuromonadia</taxon>
        <taxon>Desulfuromonadales</taxon>
        <taxon>Geopsychrobacteraceae</taxon>
        <taxon>Desulfuromusa</taxon>
    </lineage>
</organism>
<feature type="transmembrane region" description="Helical" evidence="10">
    <location>
        <begin position="129"/>
        <end position="150"/>
    </location>
</feature>
<keyword evidence="8 10" id="KW-1133">Transmembrane helix</keyword>
<comment type="subcellular location">
    <subcellularLocation>
        <location evidence="2 10">Cell membrane</location>
        <topology evidence="2 10">Multi-pass membrane protein</topology>
    </subcellularLocation>
</comment>
<name>A0A1H4DJ39_9BACT</name>
<dbReference type="PANTHER" id="PTHR30183:SF3">
    <property type="entry name" value="MOLYBDENUM TRANSPORT SYSTEM PERMEASE PROTEIN MODB"/>
    <property type="match status" value="1"/>
</dbReference>
<evidence type="ECO:0000256" key="8">
    <source>
        <dbReference type="ARBA" id="ARBA00022989"/>
    </source>
</evidence>
<dbReference type="NCBIfam" id="TIGR02141">
    <property type="entry name" value="modB_ABC"/>
    <property type="match status" value="1"/>
</dbReference>
<feature type="transmembrane region" description="Helical" evidence="10">
    <location>
        <begin position="84"/>
        <end position="108"/>
    </location>
</feature>
<evidence type="ECO:0000259" key="12">
    <source>
        <dbReference type="PROSITE" id="PS50928"/>
    </source>
</evidence>
<dbReference type="InterPro" id="IPR000515">
    <property type="entry name" value="MetI-like"/>
</dbReference>
<evidence type="ECO:0000256" key="2">
    <source>
        <dbReference type="ARBA" id="ARBA00004651"/>
    </source>
</evidence>
<dbReference type="AlphaFoldDB" id="A0A1H4DJ39"/>
<evidence type="ECO:0000256" key="10">
    <source>
        <dbReference type="RuleBase" id="RU363032"/>
    </source>
</evidence>
<evidence type="ECO:0000256" key="7">
    <source>
        <dbReference type="ARBA" id="ARBA00022692"/>
    </source>
</evidence>
<dbReference type="EMBL" id="FNQN01000010">
    <property type="protein sequence ID" value="SEA72440.1"/>
    <property type="molecule type" value="Genomic_DNA"/>
</dbReference>
<dbReference type="OrthoDB" id="9795403at2"/>
<evidence type="ECO:0000256" key="9">
    <source>
        <dbReference type="ARBA" id="ARBA00023136"/>
    </source>
</evidence>
<feature type="transmembrane region" description="Helical" evidence="10">
    <location>
        <begin position="12"/>
        <end position="39"/>
    </location>
</feature>
<comment type="function">
    <text evidence="1 11">Part of the binding-protein-dependent transport system for molybdenum; probably responsible for the translocation of the substrate across the membrane.</text>
</comment>
<keyword evidence="6 11" id="KW-0500">Molybdenum</keyword>
<dbReference type="Pfam" id="PF00528">
    <property type="entry name" value="BPD_transp_1"/>
    <property type="match status" value="1"/>
</dbReference>
<dbReference type="PANTHER" id="PTHR30183">
    <property type="entry name" value="MOLYBDENUM TRANSPORT SYSTEM PERMEASE PROTEIN MODB"/>
    <property type="match status" value="1"/>
</dbReference>
<keyword evidence="5 11" id="KW-1003">Cell membrane</keyword>
<dbReference type="PROSITE" id="PS50928">
    <property type="entry name" value="ABC_TM1"/>
    <property type="match status" value="1"/>
</dbReference>
<feature type="transmembrane region" description="Helical" evidence="10">
    <location>
        <begin position="51"/>
        <end position="72"/>
    </location>
</feature>
<evidence type="ECO:0000256" key="6">
    <source>
        <dbReference type="ARBA" id="ARBA00022505"/>
    </source>
</evidence>
<dbReference type="CDD" id="cd06261">
    <property type="entry name" value="TM_PBP2"/>
    <property type="match status" value="1"/>
</dbReference>
<dbReference type="GO" id="GO:0015098">
    <property type="term" value="F:molybdate ion transmembrane transporter activity"/>
    <property type="evidence" value="ECO:0007669"/>
    <property type="project" value="UniProtKB-UniRule"/>
</dbReference>
<dbReference type="Proteomes" id="UP000199409">
    <property type="component" value="Unassembled WGS sequence"/>
</dbReference>
<evidence type="ECO:0000256" key="11">
    <source>
        <dbReference type="RuleBase" id="RU365097"/>
    </source>
</evidence>
<dbReference type="GO" id="GO:0005886">
    <property type="term" value="C:plasma membrane"/>
    <property type="evidence" value="ECO:0007669"/>
    <property type="project" value="UniProtKB-SubCell"/>
</dbReference>
<dbReference type="InterPro" id="IPR011867">
    <property type="entry name" value="ModB_ABC"/>
</dbReference>